<keyword evidence="2" id="KW-1185">Reference proteome</keyword>
<reference evidence="1" key="1">
    <citation type="submission" date="2023-08" db="EMBL/GenBank/DDBJ databases">
        <authorList>
            <person name="Alioto T."/>
            <person name="Alioto T."/>
            <person name="Gomez Garrido J."/>
        </authorList>
    </citation>
    <scope>NUCLEOTIDE SEQUENCE</scope>
</reference>
<dbReference type="AlphaFoldDB" id="A0AAV1FW23"/>
<dbReference type="EMBL" id="OY660872">
    <property type="protein sequence ID" value="CAJ1064734.1"/>
    <property type="molecule type" value="Genomic_DNA"/>
</dbReference>
<dbReference type="Proteomes" id="UP001178508">
    <property type="component" value="Chromosome 9"/>
</dbReference>
<name>A0AAV1FW23_XYRNO</name>
<gene>
    <name evidence="1" type="ORF">XNOV1_A024143</name>
</gene>
<protein>
    <submittedName>
        <fullName evidence="1">Uncharacterized protein</fullName>
    </submittedName>
</protein>
<proteinExistence type="predicted"/>
<accession>A0AAV1FW23</accession>
<organism evidence="1 2">
    <name type="scientific">Xyrichtys novacula</name>
    <name type="common">Pearly razorfish</name>
    <name type="synonym">Hemipteronotus novacula</name>
    <dbReference type="NCBI Taxonomy" id="13765"/>
    <lineage>
        <taxon>Eukaryota</taxon>
        <taxon>Metazoa</taxon>
        <taxon>Chordata</taxon>
        <taxon>Craniata</taxon>
        <taxon>Vertebrata</taxon>
        <taxon>Euteleostomi</taxon>
        <taxon>Actinopterygii</taxon>
        <taxon>Neopterygii</taxon>
        <taxon>Teleostei</taxon>
        <taxon>Neoteleostei</taxon>
        <taxon>Acanthomorphata</taxon>
        <taxon>Eupercaria</taxon>
        <taxon>Labriformes</taxon>
        <taxon>Labridae</taxon>
        <taxon>Xyrichtys</taxon>
    </lineage>
</organism>
<evidence type="ECO:0000313" key="2">
    <source>
        <dbReference type="Proteomes" id="UP001178508"/>
    </source>
</evidence>
<sequence length="285" mass="32356">MVQQSNRDIKLQPCAMEIQPYSTDNLLKWFEPLIDYRQLKIWAQVRRPLPIPATDRNWAQCYALTRQLATSTPASVSSPEQPYLSDDEPQPCSWPFDDSVMKRDTFLCKLDDINGPDTPWPLITDGVKLNENHINDVILALWADKSAISCELYDNLSRDDPNLQCVRKAFCFPLDSLPKATTTAEGACALTVRWNKREMTHHFLVIPDLPHPVYMGSDILVRLAVQVHTINKVLWSLTGVHEETQTPDVDKIISGQSIPEACQVANEHNIVIPAMTKNFPIRLNL</sequence>
<evidence type="ECO:0000313" key="1">
    <source>
        <dbReference type="EMBL" id="CAJ1064734.1"/>
    </source>
</evidence>